<sequence>MHLFVILASVAYSNCFILKHRFNQAQGRVSLNHDLPFNITRLVDHSGYSTVGWTKPGKYPEPDNDSVWLNQMPAGSYELNPSPANACYQRNISSTLTMVCFIHVVSSFWWGDAIKISKKMSCITETYQFSLTSPVFGFTGTIETDLKDDYLQEYPDLSPPPKPWLLYDQIDSSVVLNGTIQGLRSGFFWFKPLYWASFYAGQKITLANSKTTSRTFRATYFYPVSRTNYIEGLFGFETSDGVVEDYIDPIQFEFYPSK</sequence>
<accession>A0ACC2UVM8</accession>
<name>A0ACC2UVM8_9FUNG</name>
<evidence type="ECO:0000313" key="1">
    <source>
        <dbReference type="EMBL" id="KAJ9090551.1"/>
    </source>
</evidence>
<gene>
    <name evidence="1" type="ORF">DSO57_1001008</name>
</gene>
<reference evidence="1" key="1">
    <citation type="submission" date="2022-04" db="EMBL/GenBank/DDBJ databases">
        <title>Genome of the entomopathogenic fungus Entomophthora muscae.</title>
        <authorList>
            <person name="Elya C."/>
            <person name="Lovett B.R."/>
            <person name="Lee E."/>
            <person name="Macias A.M."/>
            <person name="Hajek A.E."/>
            <person name="De Bivort B.L."/>
            <person name="Kasson M.T."/>
            <person name="De Fine Licht H.H."/>
            <person name="Stajich J.E."/>
        </authorList>
    </citation>
    <scope>NUCLEOTIDE SEQUENCE</scope>
    <source>
        <strain evidence="1">Berkeley</strain>
    </source>
</reference>
<dbReference type="EMBL" id="QTSX02000002">
    <property type="protein sequence ID" value="KAJ9090551.1"/>
    <property type="molecule type" value="Genomic_DNA"/>
</dbReference>
<comment type="caution">
    <text evidence="1">The sequence shown here is derived from an EMBL/GenBank/DDBJ whole genome shotgun (WGS) entry which is preliminary data.</text>
</comment>
<organism evidence="1 2">
    <name type="scientific">Entomophthora muscae</name>
    <dbReference type="NCBI Taxonomy" id="34485"/>
    <lineage>
        <taxon>Eukaryota</taxon>
        <taxon>Fungi</taxon>
        <taxon>Fungi incertae sedis</taxon>
        <taxon>Zoopagomycota</taxon>
        <taxon>Entomophthoromycotina</taxon>
        <taxon>Entomophthoromycetes</taxon>
        <taxon>Entomophthorales</taxon>
        <taxon>Entomophthoraceae</taxon>
        <taxon>Entomophthora</taxon>
    </lineage>
</organism>
<evidence type="ECO:0000313" key="2">
    <source>
        <dbReference type="Proteomes" id="UP001165960"/>
    </source>
</evidence>
<dbReference type="Proteomes" id="UP001165960">
    <property type="component" value="Unassembled WGS sequence"/>
</dbReference>
<proteinExistence type="predicted"/>
<keyword evidence="2" id="KW-1185">Reference proteome</keyword>
<protein>
    <submittedName>
        <fullName evidence="1">Uncharacterized protein</fullName>
    </submittedName>
</protein>